<dbReference type="Proteomes" id="UP000509222">
    <property type="component" value="Chromosome"/>
</dbReference>
<proteinExistence type="predicted"/>
<feature type="chain" id="PRO_5028998439" evidence="1">
    <location>
        <begin position="27"/>
        <end position="98"/>
    </location>
</feature>
<sequence length="98" mass="10651">MKKVVTVGIMAVLVCSIFGNNRPVSAANASGFDYADYAPGVTVEADAASPTGYYATFVYEDETSAATKVELYSDTFHHFTIEDGIENPYKPEAYKRGH</sequence>
<protein>
    <submittedName>
        <fullName evidence="2">Uncharacterized protein</fullName>
    </submittedName>
</protein>
<evidence type="ECO:0000313" key="2">
    <source>
        <dbReference type="EMBL" id="QKX49546.1"/>
    </source>
</evidence>
<evidence type="ECO:0000256" key="1">
    <source>
        <dbReference type="SAM" id="SignalP"/>
    </source>
</evidence>
<gene>
    <name evidence="2" type="ORF">HF394_02535</name>
</gene>
<keyword evidence="1" id="KW-0732">Signal</keyword>
<feature type="signal peptide" evidence="1">
    <location>
        <begin position="1"/>
        <end position="26"/>
    </location>
</feature>
<keyword evidence="3" id="KW-1185">Reference proteome</keyword>
<organism evidence="2 3">
    <name type="scientific">Planococcus glaciei</name>
    <dbReference type="NCBI Taxonomy" id="459472"/>
    <lineage>
        <taxon>Bacteria</taxon>
        <taxon>Bacillati</taxon>
        <taxon>Bacillota</taxon>
        <taxon>Bacilli</taxon>
        <taxon>Bacillales</taxon>
        <taxon>Caryophanaceae</taxon>
        <taxon>Planococcus</taxon>
    </lineage>
</organism>
<reference evidence="3" key="2">
    <citation type="submission" date="2020-06" db="EMBL/GenBank/DDBJ databases">
        <title>Isolation of Planomicrobium glaciei.</title>
        <authorList>
            <person name="Malisova L."/>
            <person name="Safrankova R."/>
            <person name="Jakubu V."/>
            <person name="Spanelova P."/>
        </authorList>
    </citation>
    <scope>NUCLEOTIDE SEQUENCE [LARGE SCALE GENOMIC DNA]</scope>
    <source>
        <strain evidence="3">NRL-ATB46093</strain>
    </source>
</reference>
<dbReference type="AlphaFoldDB" id="A0A7H8Q6H2"/>
<dbReference type="RefSeq" id="WP_176294009.1">
    <property type="nucleotide sequence ID" value="NZ_CP051177.1"/>
</dbReference>
<reference evidence="2 3" key="1">
    <citation type="submission" date="2020-04" db="EMBL/GenBank/DDBJ databases">
        <authorList>
            <person name="Pajer P."/>
            <person name="Broz P."/>
        </authorList>
    </citation>
    <scope>NUCLEOTIDE SEQUENCE [LARGE SCALE GENOMIC DNA]</scope>
    <source>
        <strain evidence="3">NRL-ATB46093</strain>
    </source>
</reference>
<accession>A0A7H8Q6H2</accession>
<evidence type="ECO:0000313" key="3">
    <source>
        <dbReference type="Proteomes" id="UP000509222"/>
    </source>
</evidence>
<dbReference type="EMBL" id="CP051177">
    <property type="protein sequence ID" value="QKX49546.1"/>
    <property type="molecule type" value="Genomic_DNA"/>
</dbReference>
<name>A0A7H8Q6H2_9BACL</name>